<accession>A0A2H0LPX9</accession>
<evidence type="ECO:0000313" key="1">
    <source>
        <dbReference type="EMBL" id="PIQ86411.1"/>
    </source>
</evidence>
<proteinExistence type="predicted"/>
<name>A0A2H0LPX9_9BACT</name>
<evidence type="ECO:0000313" key="2">
    <source>
        <dbReference type="Proteomes" id="UP000230859"/>
    </source>
</evidence>
<dbReference type="InterPro" id="IPR036388">
    <property type="entry name" value="WH-like_DNA-bd_sf"/>
</dbReference>
<protein>
    <submittedName>
        <fullName evidence="1">Uncharacterized protein</fullName>
    </submittedName>
</protein>
<dbReference type="AlphaFoldDB" id="A0A2H0LPX9"/>
<organism evidence="1 2">
    <name type="scientific">Candidatus Abzuiibacterium crystallinum</name>
    <dbReference type="NCBI Taxonomy" id="1974748"/>
    <lineage>
        <taxon>Bacteria</taxon>
        <taxon>Pseudomonadati</taxon>
        <taxon>Candidatus Omnitrophota</taxon>
        <taxon>Candidatus Abzuiibacterium</taxon>
    </lineage>
</organism>
<sequence length="170" mass="20244">MKSSVVRNGEQFILRPGLLRTQKQIAQAYDISDRAVRYWVVDGVPRRSDGLYDLIEIQRWKSERKLRRAKDLKGTTLFWRNERMKYKALHMELKFLKLDGQLVRLSAVEKFERERNVFIKRLFESFPRRISVELATLQASEIESILRERTQELLQKIINFHLPELITAPS</sequence>
<gene>
    <name evidence="1" type="ORF">COV74_04955</name>
</gene>
<comment type="caution">
    <text evidence="1">The sequence shown here is derived from an EMBL/GenBank/DDBJ whole genome shotgun (WGS) entry which is preliminary data.</text>
</comment>
<dbReference type="EMBL" id="PCVY01000044">
    <property type="protein sequence ID" value="PIQ86411.1"/>
    <property type="molecule type" value="Genomic_DNA"/>
</dbReference>
<reference evidence="1 2" key="1">
    <citation type="submission" date="2017-09" db="EMBL/GenBank/DDBJ databases">
        <title>Depth-based differentiation of microbial function through sediment-hosted aquifers and enrichment of novel symbionts in the deep terrestrial subsurface.</title>
        <authorList>
            <person name="Probst A.J."/>
            <person name="Ladd B."/>
            <person name="Jarett J.K."/>
            <person name="Geller-Mcgrath D.E."/>
            <person name="Sieber C.M."/>
            <person name="Emerson J.B."/>
            <person name="Anantharaman K."/>
            <person name="Thomas B.C."/>
            <person name="Malmstrom R."/>
            <person name="Stieglmeier M."/>
            <person name="Klingl A."/>
            <person name="Woyke T."/>
            <person name="Ryan C.M."/>
            <person name="Banfield J.F."/>
        </authorList>
    </citation>
    <scope>NUCLEOTIDE SEQUENCE [LARGE SCALE GENOMIC DNA]</scope>
    <source>
        <strain evidence="1">CG11_big_fil_rev_8_21_14_0_20_45_26</strain>
    </source>
</reference>
<dbReference type="Gene3D" id="1.10.10.10">
    <property type="entry name" value="Winged helix-like DNA-binding domain superfamily/Winged helix DNA-binding domain"/>
    <property type="match status" value="1"/>
</dbReference>
<dbReference type="Proteomes" id="UP000230859">
    <property type="component" value="Unassembled WGS sequence"/>
</dbReference>